<dbReference type="Proteomes" id="UP000009154">
    <property type="component" value="Chromosome"/>
</dbReference>
<reference evidence="5 6" key="1">
    <citation type="journal article" date="2012" name="Appl. Environ. Microbiol.">
        <title>Involvement of two latex-clearing proteins during rubber degradation and insights into the subsequent degradation pathway revealed by the genome sequence of Gordonia polyisoprenivorans strain VH2.</title>
        <authorList>
            <person name="Hiessl S."/>
            <person name="Schuldes J."/>
            <person name="Thurmer A."/>
            <person name="Halbsguth T."/>
            <person name="Broker D."/>
            <person name="Angelov A."/>
            <person name="Liebl W."/>
            <person name="Daniel R."/>
            <person name="Steinbuchel A."/>
        </authorList>
    </citation>
    <scope>NUCLEOTIDE SEQUENCE [LARGE SCALE GENOMIC DNA]</scope>
    <source>
        <strain evidence="6">DSM 44266 / VH2</strain>
    </source>
</reference>
<dbReference type="GO" id="GO:0043565">
    <property type="term" value="F:sequence-specific DNA binding"/>
    <property type="evidence" value="ECO:0007669"/>
    <property type="project" value="InterPro"/>
</dbReference>
<keyword evidence="6" id="KW-1185">Reference proteome</keyword>
<keyword evidence="1" id="KW-0805">Transcription regulation</keyword>
<evidence type="ECO:0000256" key="1">
    <source>
        <dbReference type="ARBA" id="ARBA00023015"/>
    </source>
</evidence>
<dbReference type="PROSITE" id="PS01124">
    <property type="entry name" value="HTH_ARAC_FAMILY_2"/>
    <property type="match status" value="1"/>
</dbReference>
<evidence type="ECO:0000256" key="2">
    <source>
        <dbReference type="ARBA" id="ARBA00023125"/>
    </source>
</evidence>
<evidence type="ECO:0000256" key="3">
    <source>
        <dbReference type="ARBA" id="ARBA00023163"/>
    </source>
</evidence>
<organism evidence="5 6">
    <name type="scientific">Gordonia polyisoprenivorans (strain DSM 44266 / VH2)</name>
    <dbReference type="NCBI Taxonomy" id="1112204"/>
    <lineage>
        <taxon>Bacteria</taxon>
        <taxon>Bacillati</taxon>
        <taxon>Actinomycetota</taxon>
        <taxon>Actinomycetes</taxon>
        <taxon>Mycobacteriales</taxon>
        <taxon>Gordoniaceae</taxon>
        <taxon>Gordonia</taxon>
    </lineage>
</organism>
<evidence type="ECO:0000313" key="6">
    <source>
        <dbReference type="Proteomes" id="UP000009154"/>
    </source>
</evidence>
<dbReference type="GO" id="GO:0003700">
    <property type="term" value="F:DNA-binding transcription factor activity"/>
    <property type="evidence" value="ECO:0007669"/>
    <property type="project" value="InterPro"/>
</dbReference>
<dbReference type="RefSeq" id="WP_014359607.1">
    <property type="nucleotide sequence ID" value="NC_016906.1"/>
</dbReference>
<dbReference type="InterPro" id="IPR009057">
    <property type="entry name" value="Homeodomain-like_sf"/>
</dbReference>
<dbReference type="AlphaFoldDB" id="H6MVA9"/>
<dbReference type="InterPro" id="IPR018060">
    <property type="entry name" value="HTH_AraC"/>
</dbReference>
<name>H6MVA9_GORPV</name>
<dbReference type="SMART" id="SM00342">
    <property type="entry name" value="HTH_ARAC"/>
    <property type="match status" value="1"/>
</dbReference>
<dbReference type="PANTHER" id="PTHR43280:SF32">
    <property type="entry name" value="TRANSCRIPTIONAL REGULATORY PROTEIN"/>
    <property type="match status" value="1"/>
</dbReference>
<dbReference type="Gene3D" id="1.10.10.60">
    <property type="entry name" value="Homeodomain-like"/>
    <property type="match status" value="1"/>
</dbReference>
<dbReference type="EMBL" id="CP003119">
    <property type="protein sequence ID" value="AFA72816.1"/>
    <property type="molecule type" value="Genomic_DNA"/>
</dbReference>
<dbReference type="SUPFAM" id="SSF46689">
    <property type="entry name" value="Homeodomain-like"/>
    <property type="match status" value="1"/>
</dbReference>
<evidence type="ECO:0000259" key="4">
    <source>
        <dbReference type="PROSITE" id="PS01124"/>
    </source>
</evidence>
<dbReference type="HOGENOM" id="CLU_000445_88_2_11"/>
<dbReference type="InterPro" id="IPR037923">
    <property type="entry name" value="HTH-like"/>
</dbReference>
<gene>
    <name evidence="5" type="ordered locus">GPOL_c17670</name>
</gene>
<evidence type="ECO:0000313" key="5">
    <source>
        <dbReference type="EMBL" id="AFA72816.1"/>
    </source>
</evidence>
<sequence length="293" mass="33187">MSGIGRKQTPEIREIRYRRLPRPVDSLEITTIEALRQGARESEFTGPQRINFELIVWIERGTITHEVDFARYESGPGDVLWVHTGQVQRWGDIAAVDGIVCMMPATALDTALTDRLDRIGGWARSHWPADGPGAAQDFAMILSHYRRSRDLVGHDAEAYDAAMVLLTSGVLMMLASHDLGDATSEWGGHELLWRFRAEVDRHHAQRRSTRWYARRLGYSERTLHRVVLAHLGVTPRRVIEDRMVLEAKRMLVHESGSISTVARSLGFDDQSNFTKVFKRSTGLTPGEFRASSR</sequence>
<dbReference type="KEGG" id="gpo:GPOL_c17670"/>
<proteinExistence type="predicted"/>
<dbReference type="eggNOG" id="COG2169">
    <property type="taxonomic scope" value="Bacteria"/>
</dbReference>
<keyword evidence="3" id="KW-0804">Transcription</keyword>
<dbReference type="InterPro" id="IPR003313">
    <property type="entry name" value="AraC-bd"/>
</dbReference>
<dbReference type="Pfam" id="PF12833">
    <property type="entry name" value="HTH_18"/>
    <property type="match status" value="1"/>
</dbReference>
<dbReference type="PRINTS" id="PR00032">
    <property type="entry name" value="HTHARAC"/>
</dbReference>
<dbReference type="GeneID" id="90158817"/>
<dbReference type="InterPro" id="IPR020449">
    <property type="entry name" value="Tscrpt_reg_AraC-type_HTH"/>
</dbReference>
<keyword evidence="2" id="KW-0238">DNA-binding</keyword>
<protein>
    <submittedName>
        <fullName evidence="5">Putative transcriptional regulator, AraC family</fullName>
    </submittedName>
</protein>
<accession>H6MVA9</accession>
<dbReference type="SUPFAM" id="SSF51215">
    <property type="entry name" value="Regulatory protein AraC"/>
    <property type="match status" value="1"/>
</dbReference>
<dbReference type="Pfam" id="PF02311">
    <property type="entry name" value="AraC_binding"/>
    <property type="match status" value="1"/>
</dbReference>
<dbReference type="STRING" id="1112204.GPOL_c17670"/>
<dbReference type="PANTHER" id="PTHR43280">
    <property type="entry name" value="ARAC-FAMILY TRANSCRIPTIONAL REGULATOR"/>
    <property type="match status" value="1"/>
</dbReference>
<feature type="domain" description="HTH araC/xylS-type" evidence="4">
    <location>
        <begin position="193"/>
        <end position="291"/>
    </location>
</feature>